<organism evidence="1">
    <name type="scientific">marine sediment metagenome</name>
    <dbReference type="NCBI Taxonomy" id="412755"/>
    <lineage>
        <taxon>unclassified sequences</taxon>
        <taxon>metagenomes</taxon>
        <taxon>ecological metagenomes</taxon>
    </lineage>
</organism>
<proteinExistence type="predicted"/>
<accession>A0A0F9H8Y9</accession>
<dbReference type="EMBL" id="LAZR01015752">
    <property type="protein sequence ID" value="KKM07525.1"/>
    <property type="molecule type" value="Genomic_DNA"/>
</dbReference>
<feature type="non-terminal residue" evidence="1">
    <location>
        <position position="1"/>
    </location>
</feature>
<protein>
    <submittedName>
        <fullName evidence="1">Uncharacterized protein</fullName>
    </submittedName>
</protein>
<name>A0A0F9H8Y9_9ZZZZ</name>
<reference evidence="1" key="1">
    <citation type="journal article" date="2015" name="Nature">
        <title>Complex archaea that bridge the gap between prokaryotes and eukaryotes.</title>
        <authorList>
            <person name="Spang A."/>
            <person name="Saw J.H."/>
            <person name="Jorgensen S.L."/>
            <person name="Zaremba-Niedzwiedzka K."/>
            <person name="Martijn J."/>
            <person name="Lind A.E."/>
            <person name="van Eijk R."/>
            <person name="Schleper C."/>
            <person name="Guy L."/>
            <person name="Ettema T.J."/>
        </authorList>
    </citation>
    <scope>NUCLEOTIDE SEQUENCE</scope>
</reference>
<sequence>TDQGLVLIPDADKTPDDWQQIDFGPVGGNLNVDNFVDGTDYTSGTTTALTLTTAPVTENNLFVQFDGVTQHHNTYSLSGVTLTFDAAIPLGTANIEVQYGTQLAINTPGDGTVTLAKMANMATDSFLGRATAGSGVPEVLSASTARAILGLPQSIKTATPYTVVAGDVGTMLIANLGSAITFDLTAAATLGAGFLAFIKNIGAGTLTIDPDGAETIDGSATMALAQNEWTMIWTEGSNWRSLGAIDGNVQPAFSVHKSGDQSGIVADTLTKLTWPTEIFDTGGIFASDRATPTVAGTYLFTAGCEWASTLDADDPTRISIFKNGSEFKRDRGGGLPSATPAGHGITIEDYANGSGDYYEVFVAHSSTTTQDVAGNSAATWFMGMRIGP</sequence>
<gene>
    <name evidence="1" type="ORF">LCGC14_1733010</name>
</gene>
<comment type="caution">
    <text evidence="1">The sequence shown here is derived from an EMBL/GenBank/DDBJ whole genome shotgun (WGS) entry which is preliminary data.</text>
</comment>
<dbReference type="AlphaFoldDB" id="A0A0F9H8Y9"/>
<evidence type="ECO:0000313" key="1">
    <source>
        <dbReference type="EMBL" id="KKM07525.1"/>
    </source>
</evidence>